<dbReference type="InterPro" id="IPR037523">
    <property type="entry name" value="VOC_core"/>
</dbReference>
<feature type="domain" description="VOC" evidence="1">
    <location>
        <begin position="6"/>
        <end position="116"/>
    </location>
</feature>
<accession>A0A2P6ARJ5</accession>
<dbReference type="AlphaFoldDB" id="A0A2P6ARJ5"/>
<organism evidence="2 3">
    <name type="scientific">Amnimonas aquatica</name>
    <dbReference type="NCBI Taxonomy" id="2094561"/>
    <lineage>
        <taxon>Bacteria</taxon>
        <taxon>Pseudomonadati</taxon>
        <taxon>Pseudomonadota</taxon>
        <taxon>Gammaproteobacteria</taxon>
        <taxon>Moraxellales</taxon>
        <taxon>Moraxellaceae</taxon>
        <taxon>Amnimonas</taxon>
    </lineage>
</organism>
<dbReference type="Gene3D" id="3.10.180.10">
    <property type="entry name" value="2,3-Dihydroxybiphenyl 1,2-Dioxygenase, domain 1"/>
    <property type="match status" value="1"/>
</dbReference>
<comment type="caution">
    <text evidence="2">The sequence shown here is derived from an EMBL/GenBank/DDBJ whole genome shotgun (WGS) entry which is preliminary data.</text>
</comment>
<dbReference type="InterPro" id="IPR004360">
    <property type="entry name" value="Glyas_Fos-R_dOase_dom"/>
</dbReference>
<gene>
    <name evidence="2" type="ORF">C5O18_07450</name>
</gene>
<dbReference type="InterPro" id="IPR052164">
    <property type="entry name" value="Anthracycline_SecMetBiosynth"/>
</dbReference>
<dbReference type="InterPro" id="IPR029068">
    <property type="entry name" value="Glyas_Bleomycin-R_OHBP_Dase"/>
</dbReference>
<evidence type="ECO:0000259" key="1">
    <source>
        <dbReference type="PROSITE" id="PS51819"/>
    </source>
</evidence>
<dbReference type="PANTHER" id="PTHR33993:SF1">
    <property type="entry name" value="GLYOXALASE FAMILY PROTEIN"/>
    <property type="match status" value="1"/>
</dbReference>
<dbReference type="Proteomes" id="UP000243900">
    <property type="component" value="Unassembled WGS sequence"/>
</dbReference>
<dbReference type="SUPFAM" id="SSF54593">
    <property type="entry name" value="Glyoxalase/Bleomycin resistance protein/Dihydroxybiphenyl dioxygenase"/>
    <property type="match status" value="1"/>
</dbReference>
<keyword evidence="3" id="KW-1185">Reference proteome</keyword>
<dbReference type="EMBL" id="PTQZ01000182">
    <property type="protein sequence ID" value="PQA37499.1"/>
    <property type="molecule type" value="Genomic_DNA"/>
</dbReference>
<evidence type="ECO:0000313" key="3">
    <source>
        <dbReference type="Proteomes" id="UP000243900"/>
    </source>
</evidence>
<dbReference type="RefSeq" id="WP_105192825.1">
    <property type="nucleotide sequence ID" value="NZ_PTQZ01000182.1"/>
</dbReference>
<proteinExistence type="predicted"/>
<dbReference type="OrthoDB" id="9792323at2"/>
<evidence type="ECO:0000313" key="2">
    <source>
        <dbReference type="EMBL" id="PQA37499.1"/>
    </source>
</evidence>
<protein>
    <submittedName>
        <fullName evidence="2">Glyoxalase</fullName>
    </submittedName>
</protein>
<reference evidence="3" key="1">
    <citation type="submission" date="2018-02" db="EMBL/GenBank/DDBJ databases">
        <title>Genome sequencing of Solimonas sp. HR-BB.</title>
        <authorList>
            <person name="Lee Y."/>
            <person name="Jeon C.O."/>
        </authorList>
    </citation>
    <scope>NUCLEOTIDE SEQUENCE [LARGE SCALE GENOMIC DNA]</scope>
    <source>
        <strain evidence="3">HR-E</strain>
    </source>
</reference>
<dbReference type="PANTHER" id="PTHR33993">
    <property type="entry name" value="GLYOXALASE-RELATED"/>
    <property type="match status" value="1"/>
</dbReference>
<dbReference type="Pfam" id="PF00903">
    <property type="entry name" value="Glyoxalase"/>
    <property type="match status" value="1"/>
</dbReference>
<sequence>MPAHEKINYVEYPSRDIAQTKRFFEQAFGWVFEDYGPDYTAFSDQGLDGGFFRSELAARTETGSALMILYSENLEATLGKVEMAGGEVIRPIFAFPGGRRFQFIEPGGNELAVWSEPEA</sequence>
<dbReference type="PROSITE" id="PS51819">
    <property type="entry name" value="VOC"/>
    <property type="match status" value="1"/>
</dbReference>
<dbReference type="CDD" id="cd07247">
    <property type="entry name" value="SgaA_N_like"/>
    <property type="match status" value="1"/>
</dbReference>
<name>A0A2P6ARJ5_9GAMM</name>